<keyword evidence="11" id="KW-1185">Reference proteome</keyword>
<evidence type="ECO:0000256" key="4">
    <source>
        <dbReference type="ARBA" id="ARBA00022723"/>
    </source>
</evidence>
<keyword evidence="4 8" id="KW-0479">Metal-binding</keyword>
<comment type="pathway">
    <text evidence="2">Secondary metabolite biosynthesis.</text>
</comment>
<keyword evidence="5 9" id="KW-0560">Oxidoreductase</keyword>
<dbReference type="GO" id="GO:0004497">
    <property type="term" value="F:monooxygenase activity"/>
    <property type="evidence" value="ECO:0007669"/>
    <property type="project" value="UniProtKB-KW"/>
</dbReference>
<comment type="cofactor">
    <cofactor evidence="1 8">
        <name>heme</name>
        <dbReference type="ChEBI" id="CHEBI:30413"/>
    </cofactor>
</comment>
<dbReference type="InParanoid" id="A0A165GL83"/>
<dbReference type="PRINTS" id="PR00463">
    <property type="entry name" value="EP450I"/>
</dbReference>
<dbReference type="PRINTS" id="PR00385">
    <property type="entry name" value="P450"/>
</dbReference>
<name>A0A165GL83_EXIGL</name>
<dbReference type="EMBL" id="KV426043">
    <property type="protein sequence ID" value="KZV90686.1"/>
    <property type="molecule type" value="Genomic_DNA"/>
</dbReference>
<dbReference type="Pfam" id="PF00067">
    <property type="entry name" value="p450"/>
    <property type="match status" value="1"/>
</dbReference>
<evidence type="ECO:0000256" key="6">
    <source>
        <dbReference type="ARBA" id="ARBA00023004"/>
    </source>
</evidence>
<reference evidence="10 11" key="1">
    <citation type="journal article" date="2016" name="Mol. Biol. Evol.">
        <title>Comparative Genomics of Early-Diverging Mushroom-Forming Fungi Provides Insights into the Origins of Lignocellulose Decay Capabilities.</title>
        <authorList>
            <person name="Nagy L.G."/>
            <person name="Riley R."/>
            <person name="Tritt A."/>
            <person name="Adam C."/>
            <person name="Daum C."/>
            <person name="Floudas D."/>
            <person name="Sun H."/>
            <person name="Yadav J.S."/>
            <person name="Pangilinan J."/>
            <person name="Larsson K.H."/>
            <person name="Matsuura K."/>
            <person name="Barry K."/>
            <person name="Labutti K."/>
            <person name="Kuo R."/>
            <person name="Ohm R.A."/>
            <person name="Bhattacharya S.S."/>
            <person name="Shirouzu T."/>
            <person name="Yoshinaga Y."/>
            <person name="Martin F.M."/>
            <person name="Grigoriev I.V."/>
            <person name="Hibbett D.S."/>
        </authorList>
    </citation>
    <scope>NUCLEOTIDE SEQUENCE [LARGE SCALE GENOMIC DNA]</scope>
    <source>
        <strain evidence="10 11">HHB12029</strain>
    </source>
</reference>
<dbReference type="InterPro" id="IPR002401">
    <property type="entry name" value="Cyt_P450_E_grp-I"/>
</dbReference>
<dbReference type="InterPro" id="IPR050121">
    <property type="entry name" value="Cytochrome_P450_monoxygenase"/>
</dbReference>
<gene>
    <name evidence="10" type="ORF">EXIGLDRAFT_720120</name>
</gene>
<dbReference type="AlphaFoldDB" id="A0A165GL83"/>
<evidence type="ECO:0000256" key="7">
    <source>
        <dbReference type="ARBA" id="ARBA00023033"/>
    </source>
</evidence>
<protein>
    <submittedName>
        <fullName evidence="10">Cytochrome P450</fullName>
    </submittedName>
</protein>
<dbReference type="CDD" id="cd11061">
    <property type="entry name" value="CYP67-like"/>
    <property type="match status" value="1"/>
</dbReference>
<dbReference type="PANTHER" id="PTHR24305:SF187">
    <property type="entry name" value="P450, PUTATIVE (EUROFUNG)-RELATED"/>
    <property type="match status" value="1"/>
</dbReference>
<organism evidence="10 11">
    <name type="scientific">Exidia glandulosa HHB12029</name>
    <dbReference type="NCBI Taxonomy" id="1314781"/>
    <lineage>
        <taxon>Eukaryota</taxon>
        <taxon>Fungi</taxon>
        <taxon>Dikarya</taxon>
        <taxon>Basidiomycota</taxon>
        <taxon>Agaricomycotina</taxon>
        <taxon>Agaricomycetes</taxon>
        <taxon>Auriculariales</taxon>
        <taxon>Exidiaceae</taxon>
        <taxon>Exidia</taxon>
    </lineage>
</organism>
<dbReference type="PROSITE" id="PS00086">
    <property type="entry name" value="CYTOCHROME_P450"/>
    <property type="match status" value="1"/>
</dbReference>
<dbReference type="GO" id="GO:0016705">
    <property type="term" value="F:oxidoreductase activity, acting on paired donors, with incorporation or reduction of molecular oxygen"/>
    <property type="evidence" value="ECO:0007669"/>
    <property type="project" value="InterPro"/>
</dbReference>
<dbReference type="STRING" id="1314781.A0A165GL83"/>
<dbReference type="InterPro" id="IPR017972">
    <property type="entry name" value="Cyt_P450_CS"/>
</dbReference>
<accession>A0A165GL83</accession>
<evidence type="ECO:0000256" key="8">
    <source>
        <dbReference type="PIRSR" id="PIRSR602401-1"/>
    </source>
</evidence>
<keyword evidence="6 8" id="KW-0408">Iron</keyword>
<keyword evidence="8 9" id="KW-0349">Heme</keyword>
<evidence type="ECO:0000256" key="3">
    <source>
        <dbReference type="ARBA" id="ARBA00010617"/>
    </source>
</evidence>
<comment type="similarity">
    <text evidence="3 9">Belongs to the cytochrome P450 family.</text>
</comment>
<dbReference type="PANTHER" id="PTHR24305">
    <property type="entry name" value="CYTOCHROME P450"/>
    <property type="match status" value="1"/>
</dbReference>
<dbReference type="GO" id="GO:0020037">
    <property type="term" value="F:heme binding"/>
    <property type="evidence" value="ECO:0007669"/>
    <property type="project" value="InterPro"/>
</dbReference>
<dbReference type="Gene3D" id="1.10.630.10">
    <property type="entry name" value="Cytochrome P450"/>
    <property type="match status" value="1"/>
</dbReference>
<dbReference type="GO" id="GO:0005506">
    <property type="term" value="F:iron ion binding"/>
    <property type="evidence" value="ECO:0007669"/>
    <property type="project" value="InterPro"/>
</dbReference>
<dbReference type="Proteomes" id="UP000077266">
    <property type="component" value="Unassembled WGS sequence"/>
</dbReference>
<dbReference type="InterPro" id="IPR036396">
    <property type="entry name" value="Cyt_P450_sf"/>
</dbReference>
<evidence type="ECO:0000313" key="11">
    <source>
        <dbReference type="Proteomes" id="UP000077266"/>
    </source>
</evidence>
<evidence type="ECO:0000256" key="9">
    <source>
        <dbReference type="RuleBase" id="RU000461"/>
    </source>
</evidence>
<dbReference type="InterPro" id="IPR001128">
    <property type="entry name" value="Cyt_P450"/>
</dbReference>
<feature type="binding site" description="axial binding residue" evidence="8">
    <location>
        <position position="471"/>
    </location>
    <ligand>
        <name>heme</name>
        <dbReference type="ChEBI" id="CHEBI:30413"/>
    </ligand>
    <ligandPart>
        <name>Fe</name>
        <dbReference type="ChEBI" id="CHEBI:18248"/>
    </ligandPart>
</feature>
<evidence type="ECO:0000256" key="5">
    <source>
        <dbReference type="ARBA" id="ARBA00023002"/>
    </source>
</evidence>
<dbReference type="OrthoDB" id="6692864at2759"/>
<evidence type="ECO:0000256" key="2">
    <source>
        <dbReference type="ARBA" id="ARBA00005179"/>
    </source>
</evidence>
<evidence type="ECO:0000313" key="10">
    <source>
        <dbReference type="EMBL" id="KZV90686.1"/>
    </source>
</evidence>
<keyword evidence="7 9" id="KW-0503">Monooxygenase</keyword>
<sequence>MYMEMVLAGLMAHTFSFQVNPRSVSTITAVLILGPTAITIVESPGHPLRFFFAALATYLSTLAASIVAYRLSPFHPLASYPGPLLARVSALWQLWTELDGKQHITYRRLHSQYGEIVRTGPNHLHFCSASAIRPALGSLNQWHRHEGYGVVVPPGGTGSIMTVLDPATHKLRRRAWDRAFTASALNDYRPMLGARLRQLRDIMDLRCGDTLDISQWFKFFTFDFMGDFAFGSAFECMARAADPEHFQRTISRALRLLELCSKIPWVRAFVLLVPSPIETLLRMSMDLARSRKGMAGSPQKDLFHYLTSGDGGDLSVDILSQDTLIAVIAGSDTTAAVLANALYNLLTTPLAFAQLRAELDAINLPDDLEDCDVLKNCKYLNAVINETMRLAPVIPNGPTRMPPPGQPVVIDGRVITPDTIVFIPFYALFRDERYFSPDPDRFWPERWLASDESVILDHNAFIPFSYGPTACVGRHLALYEARAVLAMLVQRYDVEFAPGYDPKQWLADLKDHFIIETGTLPVVMKRRVVD</sequence>
<proteinExistence type="inferred from homology"/>
<dbReference type="SUPFAM" id="SSF48264">
    <property type="entry name" value="Cytochrome P450"/>
    <property type="match status" value="1"/>
</dbReference>
<evidence type="ECO:0000256" key="1">
    <source>
        <dbReference type="ARBA" id="ARBA00001971"/>
    </source>
</evidence>